<reference evidence="4" key="2">
    <citation type="journal article" date="2018" name="BMC Genomics">
        <title>A manually annotated Actinidia chinensis var. chinensis (kiwifruit) genome highlights the challenges associated with draft genomes and gene prediction in plants.</title>
        <authorList>
            <person name="Pilkington S.M."/>
            <person name="Crowhurst R."/>
            <person name="Hilario E."/>
            <person name="Nardozza S."/>
            <person name="Fraser L."/>
            <person name="Peng Y."/>
            <person name="Gunaseelan K."/>
            <person name="Simpson R."/>
            <person name="Tahir J."/>
            <person name="Deroles S.C."/>
            <person name="Templeton K."/>
            <person name="Luo Z."/>
            <person name="Davy M."/>
            <person name="Cheng C."/>
            <person name="McNeilage M."/>
            <person name="Scaglione D."/>
            <person name="Liu Y."/>
            <person name="Zhang Q."/>
            <person name="Datson P."/>
            <person name="De Silva N."/>
            <person name="Gardiner S.E."/>
            <person name="Bassett H."/>
            <person name="Chagne D."/>
            <person name="McCallum J."/>
            <person name="Dzierzon H."/>
            <person name="Deng C."/>
            <person name="Wang Y.Y."/>
            <person name="Barron L."/>
            <person name="Manako K."/>
            <person name="Bowen J."/>
            <person name="Foster T.M."/>
            <person name="Erridge Z.A."/>
            <person name="Tiffin H."/>
            <person name="Waite C.N."/>
            <person name="Davies K.M."/>
            <person name="Grierson E.P."/>
            <person name="Laing W.A."/>
            <person name="Kirk R."/>
            <person name="Chen X."/>
            <person name="Wood M."/>
            <person name="Montefiori M."/>
            <person name="Brummell D.A."/>
            <person name="Schwinn K.E."/>
            <person name="Catanach A."/>
            <person name="Fullerton C."/>
            <person name="Li D."/>
            <person name="Meiyalaghan S."/>
            <person name="Nieuwenhuizen N."/>
            <person name="Read N."/>
            <person name="Prakash R."/>
            <person name="Hunter D."/>
            <person name="Zhang H."/>
            <person name="McKenzie M."/>
            <person name="Knabel M."/>
            <person name="Harris A."/>
            <person name="Allan A.C."/>
            <person name="Gleave A."/>
            <person name="Chen A."/>
            <person name="Janssen B.J."/>
            <person name="Plunkett B."/>
            <person name="Ampomah-Dwamena C."/>
            <person name="Voogd C."/>
            <person name="Leif D."/>
            <person name="Lafferty D."/>
            <person name="Souleyre E.J.F."/>
            <person name="Varkonyi-Gasic E."/>
            <person name="Gambi F."/>
            <person name="Hanley J."/>
            <person name="Yao J.L."/>
            <person name="Cheung J."/>
            <person name="David K.M."/>
            <person name="Warren B."/>
            <person name="Marsh K."/>
            <person name="Snowden K.C."/>
            <person name="Lin-Wang K."/>
            <person name="Brian L."/>
            <person name="Martinez-Sanchez M."/>
            <person name="Wang M."/>
            <person name="Ileperuma N."/>
            <person name="Macnee N."/>
            <person name="Campin R."/>
            <person name="McAtee P."/>
            <person name="Drummond R.S.M."/>
            <person name="Espley R.V."/>
            <person name="Ireland H.S."/>
            <person name="Wu R."/>
            <person name="Atkinson R.G."/>
            <person name="Karunairetnam S."/>
            <person name="Bulley S."/>
            <person name="Chunkath S."/>
            <person name="Hanley Z."/>
            <person name="Storey R."/>
            <person name="Thrimawithana A.H."/>
            <person name="Thomson S."/>
            <person name="David C."/>
            <person name="Testolin R."/>
            <person name="Huang H."/>
            <person name="Hellens R.P."/>
            <person name="Schaffer R.J."/>
        </authorList>
    </citation>
    <scope>NUCLEOTIDE SEQUENCE [LARGE SCALE GENOMIC DNA]</scope>
    <source>
        <strain evidence="4">cv. Red5</strain>
    </source>
</reference>
<accession>A0A2R6PD20</accession>
<keyword evidence="4" id="KW-1185">Reference proteome</keyword>
<dbReference type="Gramene" id="PSR89254">
    <property type="protein sequence ID" value="PSR89254"/>
    <property type="gene ID" value="CEY00_Acc29452"/>
</dbReference>
<feature type="region of interest" description="Disordered" evidence="1">
    <location>
        <begin position="363"/>
        <end position="383"/>
    </location>
</feature>
<dbReference type="STRING" id="1590841.A0A2R6PD20"/>
<gene>
    <name evidence="3" type="ORF">CEY00_Acc29452</name>
</gene>
<evidence type="ECO:0000256" key="1">
    <source>
        <dbReference type="SAM" id="MobiDB-lite"/>
    </source>
</evidence>
<dbReference type="AlphaFoldDB" id="A0A2R6PD20"/>
<name>A0A2R6PD20_ACTCC</name>
<dbReference type="PANTHER" id="PTHR31672">
    <property type="entry name" value="BNACNNG10540D PROTEIN"/>
    <property type="match status" value="1"/>
</dbReference>
<organism evidence="3 4">
    <name type="scientific">Actinidia chinensis var. chinensis</name>
    <name type="common">Chinese soft-hair kiwi</name>
    <dbReference type="NCBI Taxonomy" id="1590841"/>
    <lineage>
        <taxon>Eukaryota</taxon>
        <taxon>Viridiplantae</taxon>
        <taxon>Streptophyta</taxon>
        <taxon>Embryophyta</taxon>
        <taxon>Tracheophyta</taxon>
        <taxon>Spermatophyta</taxon>
        <taxon>Magnoliopsida</taxon>
        <taxon>eudicotyledons</taxon>
        <taxon>Gunneridae</taxon>
        <taxon>Pentapetalae</taxon>
        <taxon>asterids</taxon>
        <taxon>Ericales</taxon>
        <taxon>Actinidiaceae</taxon>
        <taxon>Actinidia</taxon>
    </lineage>
</organism>
<dbReference type="Gene3D" id="1.20.1280.50">
    <property type="match status" value="1"/>
</dbReference>
<dbReference type="OrthoDB" id="591557at2759"/>
<dbReference type="EMBL" id="NKQK01000026">
    <property type="protein sequence ID" value="PSR89254.1"/>
    <property type="molecule type" value="Genomic_DNA"/>
</dbReference>
<dbReference type="InterPro" id="IPR013187">
    <property type="entry name" value="F-box-assoc_dom_typ3"/>
</dbReference>
<dbReference type="SMART" id="SM00256">
    <property type="entry name" value="FBOX"/>
    <property type="match status" value="1"/>
</dbReference>
<dbReference type="Pfam" id="PF00646">
    <property type="entry name" value="F-box"/>
    <property type="match status" value="1"/>
</dbReference>
<dbReference type="InterPro" id="IPR036047">
    <property type="entry name" value="F-box-like_dom_sf"/>
</dbReference>
<feature type="domain" description="F-box" evidence="2">
    <location>
        <begin position="1"/>
        <end position="44"/>
    </location>
</feature>
<dbReference type="Proteomes" id="UP000241394">
    <property type="component" value="Chromosome LG26"/>
</dbReference>
<dbReference type="OMA" id="AEVWIMK"/>
<comment type="caution">
    <text evidence="3">The sequence shown here is derived from an EMBL/GenBank/DDBJ whole genome shotgun (WGS) entry which is preliminary data.</text>
</comment>
<evidence type="ECO:0000313" key="4">
    <source>
        <dbReference type="Proteomes" id="UP000241394"/>
    </source>
</evidence>
<dbReference type="InterPro" id="IPR050796">
    <property type="entry name" value="SCF_F-box_component"/>
</dbReference>
<dbReference type="NCBIfam" id="TIGR01640">
    <property type="entry name" value="F_box_assoc_1"/>
    <property type="match status" value="1"/>
</dbReference>
<dbReference type="PROSITE" id="PS50181">
    <property type="entry name" value="FBOX"/>
    <property type="match status" value="1"/>
</dbReference>
<proteinExistence type="predicted"/>
<reference evidence="3 4" key="1">
    <citation type="submission" date="2017-07" db="EMBL/GenBank/DDBJ databases">
        <title>An improved, manually edited Actinidia chinensis var. chinensis (kiwifruit) genome highlights the challenges associated with draft genomes and gene prediction in plants.</title>
        <authorList>
            <person name="Pilkington S."/>
            <person name="Crowhurst R."/>
            <person name="Hilario E."/>
            <person name="Nardozza S."/>
            <person name="Fraser L."/>
            <person name="Peng Y."/>
            <person name="Gunaseelan K."/>
            <person name="Simpson R."/>
            <person name="Tahir J."/>
            <person name="Deroles S."/>
            <person name="Templeton K."/>
            <person name="Luo Z."/>
            <person name="Davy M."/>
            <person name="Cheng C."/>
            <person name="Mcneilage M."/>
            <person name="Scaglione D."/>
            <person name="Liu Y."/>
            <person name="Zhang Q."/>
            <person name="Datson P."/>
            <person name="De Silva N."/>
            <person name="Gardiner S."/>
            <person name="Bassett H."/>
            <person name="Chagne D."/>
            <person name="Mccallum J."/>
            <person name="Dzierzon H."/>
            <person name="Deng C."/>
            <person name="Wang Y.-Y."/>
            <person name="Barron N."/>
            <person name="Manako K."/>
            <person name="Bowen J."/>
            <person name="Foster T."/>
            <person name="Erridge Z."/>
            <person name="Tiffin H."/>
            <person name="Waite C."/>
            <person name="Davies K."/>
            <person name="Grierson E."/>
            <person name="Laing W."/>
            <person name="Kirk R."/>
            <person name="Chen X."/>
            <person name="Wood M."/>
            <person name="Montefiori M."/>
            <person name="Brummell D."/>
            <person name="Schwinn K."/>
            <person name="Catanach A."/>
            <person name="Fullerton C."/>
            <person name="Li D."/>
            <person name="Meiyalaghan S."/>
            <person name="Nieuwenhuizen N."/>
            <person name="Read N."/>
            <person name="Prakash R."/>
            <person name="Hunter D."/>
            <person name="Zhang H."/>
            <person name="Mckenzie M."/>
            <person name="Knabel M."/>
            <person name="Harris A."/>
            <person name="Allan A."/>
            <person name="Chen A."/>
            <person name="Janssen B."/>
            <person name="Plunkett B."/>
            <person name="Dwamena C."/>
            <person name="Voogd C."/>
            <person name="Leif D."/>
            <person name="Lafferty D."/>
            <person name="Souleyre E."/>
            <person name="Varkonyi-Gasic E."/>
            <person name="Gambi F."/>
            <person name="Hanley J."/>
            <person name="Yao J.-L."/>
            <person name="Cheung J."/>
            <person name="David K."/>
            <person name="Warren B."/>
            <person name="Marsh K."/>
            <person name="Snowden K."/>
            <person name="Lin-Wang K."/>
            <person name="Brian L."/>
            <person name="Martinez-Sanchez M."/>
            <person name="Wang M."/>
            <person name="Ileperuma N."/>
            <person name="Macnee N."/>
            <person name="Campin R."/>
            <person name="Mcatee P."/>
            <person name="Drummond R."/>
            <person name="Espley R."/>
            <person name="Ireland H."/>
            <person name="Wu R."/>
            <person name="Atkinson R."/>
            <person name="Karunairetnam S."/>
            <person name="Bulley S."/>
            <person name="Chunkath S."/>
            <person name="Hanley Z."/>
            <person name="Storey R."/>
            <person name="Thrimawithana A."/>
            <person name="Thomson S."/>
            <person name="David C."/>
            <person name="Testolin R."/>
        </authorList>
    </citation>
    <scope>NUCLEOTIDE SEQUENCE [LARGE SCALE GENOMIC DNA]</scope>
    <source>
        <strain evidence="4">cv. Red5</strain>
        <tissue evidence="3">Young leaf</tissue>
    </source>
</reference>
<evidence type="ECO:0000313" key="3">
    <source>
        <dbReference type="EMBL" id="PSR89254.1"/>
    </source>
</evidence>
<dbReference type="InterPro" id="IPR001810">
    <property type="entry name" value="F-box_dom"/>
</dbReference>
<sequence>MSHLPEELTADILSRLPVKSLLRFKLVSPTWRALIESSDFIKSHLNRSIATKSNLFLIVKESHLYSVDFDSLSDSTVDPVKLDHHPLRCQDHITEVWGSCNGLICLSNALDTVVLWNPSTRESIKLPYASIESQNQSRVDPIRVYGFGYDRVSDDYKVVRIVVLRGMDGDESFQYEVQVYSLRWNSWHRAREFPHYPHLKKTGGVLASGALHWVVSPETGFGKSHLIVSFDLGVEEYRLVPPPEFSNTNFYMSVEGFGGCLSVLCRYYLAGVDIWVMKEYGVKESWTKIISMAHPAQPGVIRYFHYVRPIAYSKSGEQVLLEHDTCLFWYDIRTKMRQSVRIRDIQDLLQVDICRGSLVSLRRGGGGGEGDGKKPQEKEERNM</sequence>
<dbReference type="CDD" id="cd22157">
    <property type="entry name" value="F-box_AtFBW1-like"/>
    <property type="match status" value="1"/>
</dbReference>
<feature type="compositionally biased region" description="Basic and acidic residues" evidence="1">
    <location>
        <begin position="370"/>
        <end position="383"/>
    </location>
</feature>
<protein>
    <submittedName>
        <fullName evidence="3">F-box protein</fullName>
    </submittedName>
</protein>
<dbReference type="PANTHER" id="PTHR31672:SF13">
    <property type="entry name" value="F-BOX PROTEIN CPR30-LIKE"/>
    <property type="match status" value="1"/>
</dbReference>
<dbReference type="SUPFAM" id="SSF81383">
    <property type="entry name" value="F-box domain"/>
    <property type="match status" value="1"/>
</dbReference>
<evidence type="ECO:0000259" key="2">
    <source>
        <dbReference type="PROSITE" id="PS50181"/>
    </source>
</evidence>
<dbReference type="Pfam" id="PF08268">
    <property type="entry name" value="FBA_3"/>
    <property type="match status" value="1"/>
</dbReference>
<dbReference type="InParanoid" id="A0A2R6PD20"/>
<dbReference type="InterPro" id="IPR017451">
    <property type="entry name" value="F-box-assoc_interact_dom"/>
</dbReference>